<dbReference type="RefSeq" id="WP_326296524.1">
    <property type="nucleotide sequence ID" value="NZ_JAYLLH010000006.1"/>
</dbReference>
<keyword evidence="2" id="KW-0732">Signal</keyword>
<dbReference type="PANTHER" id="PTHR42852:SF18">
    <property type="entry name" value="CHROMOSOME UNDETERMINED SCAFFOLD_47, WHOLE GENOME SHOTGUN SEQUENCE"/>
    <property type="match status" value="1"/>
</dbReference>
<sequence length="186" mass="20169">MKRLVFGIVYTALAALAIPAAADPSSAEALREGDMKKLAFHSDPQPVSGAEFVTFDGAPLKLSDWQGKWVLVNFWATWCAPCRHEMPMLSELQTELGGDSFEVVTIATGRNAPPALQKFFDEIGVDNLPMHRDPKQALARQMGILGLPITIVLNPEGQEIARMRGDADWSSDNAKAVLRALISPAG</sequence>
<feature type="signal peptide" evidence="2">
    <location>
        <begin position="1"/>
        <end position="22"/>
    </location>
</feature>
<dbReference type="Gene3D" id="3.40.30.10">
    <property type="entry name" value="Glutaredoxin"/>
    <property type="match status" value="1"/>
</dbReference>
<feature type="chain" id="PRO_5045333281" evidence="2">
    <location>
        <begin position="23"/>
        <end position="186"/>
    </location>
</feature>
<proteinExistence type="predicted"/>
<dbReference type="PANTHER" id="PTHR42852">
    <property type="entry name" value="THIOL:DISULFIDE INTERCHANGE PROTEIN DSBE"/>
    <property type="match status" value="1"/>
</dbReference>
<dbReference type="EMBL" id="JAYLLH010000006">
    <property type="protein sequence ID" value="MEC3860889.1"/>
    <property type="molecule type" value="Genomic_DNA"/>
</dbReference>
<keyword evidence="5" id="KW-1185">Reference proteome</keyword>
<evidence type="ECO:0000313" key="4">
    <source>
        <dbReference type="EMBL" id="MEC3860889.1"/>
    </source>
</evidence>
<name>A0ABU6HGK8_9RHOB</name>
<evidence type="ECO:0000313" key="5">
    <source>
        <dbReference type="Proteomes" id="UP001348149"/>
    </source>
</evidence>
<evidence type="ECO:0000256" key="1">
    <source>
        <dbReference type="ARBA" id="ARBA00023284"/>
    </source>
</evidence>
<dbReference type="InterPro" id="IPR017937">
    <property type="entry name" value="Thioredoxin_CS"/>
</dbReference>
<dbReference type="PROSITE" id="PS00194">
    <property type="entry name" value="THIOREDOXIN_1"/>
    <property type="match status" value="1"/>
</dbReference>
<dbReference type="InterPro" id="IPR000866">
    <property type="entry name" value="AhpC/TSA"/>
</dbReference>
<organism evidence="4 5">
    <name type="scientific">Mesobacterium hydrothermale</name>
    <dbReference type="NCBI Taxonomy" id="3111907"/>
    <lineage>
        <taxon>Bacteria</taxon>
        <taxon>Pseudomonadati</taxon>
        <taxon>Pseudomonadota</taxon>
        <taxon>Alphaproteobacteria</taxon>
        <taxon>Rhodobacterales</taxon>
        <taxon>Roseobacteraceae</taxon>
        <taxon>Mesobacterium</taxon>
    </lineage>
</organism>
<accession>A0ABU6HGK8</accession>
<feature type="domain" description="Thioredoxin" evidence="3">
    <location>
        <begin position="16"/>
        <end position="183"/>
    </location>
</feature>
<dbReference type="InterPro" id="IPR050553">
    <property type="entry name" value="Thioredoxin_ResA/DsbE_sf"/>
</dbReference>
<gene>
    <name evidence="4" type="ORF">VK792_06305</name>
</gene>
<dbReference type="PROSITE" id="PS51352">
    <property type="entry name" value="THIOREDOXIN_2"/>
    <property type="match status" value="1"/>
</dbReference>
<dbReference type="CDD" id="cd02966">
    <property type="entry name" value="TlpA_like_family"/>
    <property type="match status" value="1"/>
</dbReference>
<reference evidence="4 5" key="1">
    <citation type="submission" date="2024-01" db="EMBL/GenBank/DDBJ databases">
        <title>Mesobacterium rodlantinim sp. nov., isolated from shallow sea hydrothermal systems off Kueishantao Island.</title>
        <authorList>
            <person name="Su Z."/>
            <person name="Tang K."/>
        </authorList>
    </citation>
    <scope>NUCLEOTIDE SEQUENCE [LARGE SCALE GENOMIC DNA]</scope>
    <source>
        <strain evidence="4 5">TK19101</strain>
    </source>
</reference>
<evidence type="ECO:0000256" key="2">
    <source>
        <dbReference type="SAM" id="SignalP"/>
    </source>
</evidence>
<protein>
    <submittedName>
        <fullName evidence="4">TlpA disulfide reductase family protein</fullName>
    </submittedName>
</protein>
<comment type="caution">
    <text evidence="4">The sequence shown here is derived from an EMBL/GenBank/DDBJ whole genome shotgun (WGS) entry which is preliminary data.</text>
</comment>
<dbReference type="SUPFAM" id="SSF52833">
    <property type="entry name" value="Thioredoxin-like"/>
    <property type="match status" value="1"/>
</dbReference>
<dbReference type="InterPro" id="IPR036249">
    <property type="entry name" value="Thioredoxin-like_sf"/>
</dbReference>
<keyword evidence="1" id="KW-0676">Redox-active center</keyword>
<dbReference type="Proteomes" id="UP001348149">
    <property type="component" value="Unassembled WGS sequence"/>
</dbReference>
<dbReference type="InterPro" id="IPR013766">
    <property type="entry name" value="Thioredoxin_domain"/>
</dbReference>
<dbReference type="Pfam" id="PF00578">
    <property type="entry name" value="AhpC-TSA"/>
    <property type="match status" value="1"/>
</dbReference>
<evidence type="ECO:0000259" key="3">
    <source>
        <dbReference type="PROSITE" id="PS51352"/>
    </source>
</evidence>